<evidence type="ECO:0000259" key="9">
    <source>
        <dbReference type="PROSITE" id="PS50893"/>
    </source>
</evidence>
<evidence type="ECO:0000256" key="8">
    <source>
        <dbReference type="SAM" id="Phobius"/>
    </source>
</evidence>
<evidence type="ECO:0000313" key="12">
    <source>
        <dbReference type="Proteomes" id="UP001595955"/>
    </source>
</evidence>
<evidence type="ECO:0000256" key="6">
    <source>
        <dbReference type="ARBA" id="ARBA00023136"/>
    </source>
</evidence>
<feature type="transmembrane region" description="Helical" evidence="8">
    <location>
        <begin position="60"/>
        <end position="80"/>
    </location>
</feature>
<dbReference type="InterPro" id="IPR014223">
    <property type="entry name" value="ABC_CydC/D"/>
</dbReference>
<evidence type="ECO:0000259" key="10">
    <source>
        <dbReference type="PROSITE" id="PS50929"/>
    </source>
</evidence>
<feature type="region of interest" description="Disordered" evidence="7">
    <location>
        <begin position="586"/>
        <end position="637"/>
    </location>
</feature>
<organism evidence="11 12">
    <name type="scientific">Georgenia faecalis</name>
    <dbReference type="NCBI Taxonomy" id="2483799"/>
    <lineage>
        <taxon>Bacteria</taxon>
        <taxon>Bacillati</taxon>
        <taxon>Actinomycetota</taxon>
        <taxon>Actinomycetes</taxon>
        <taxon>Micrococcales</taxon>
        <taxon>Bogoriellaceae</taxon>
        <taxon>Georgenia</taxon>
    </lineage>
</organism>
<evidence type="ECO:0000256" key="2">
    <source>
        <dbReference type="ARBA" id="ARBA00022692"/>
    </source>
</evidence>
<keyword evidence="5 8" id="KW-1133">Transmembrane helix</keyword>
<keyword evidence="12" id="KW-1185">Reference proteome</keyword>
<dbReference type="Pfam" id="PF00664">
    <property type="entry name" value="ABC_membrane"/>
    <property type="match status" value="1"/>
</dbReference>
<reference evidence="12" key="1">
    <citation type="journal article" date="2019" name="Int. J. Syst. Evol. Microbiol.">
        <title>The Global Catalogue of Microorganisms (GCM) 10K type strain sequencing project: providing services to taxonomists for standard genome sequencing and annotation.</title>
        <authorList>
            <consortium name="The Broad Institute Genomics Platform"/>
            <consortium name="The Broad Institute Genome Sequencing Center for Infectious Disease"/>
            <person name="Wu L."/>
            <person name="Ma J."/>
        </authorList>
    </citation>
    <scope>NUCLEOTIDE SEQUENCE [LARGE SCALE GENOMIC DNA]</scope>
    <source>
        <strain evidence="12">JCM 3369</strain>
    </source>
</reference>
<accession>A0ABV9DA83</accession>
<dbReference type="InterPro" id="IPR011527">
    <property type="entry name" value="ABC1_TM_dom"/>
</dbReference>
<gene>
    <name evidence="11" type="primary">cydC</name>
    <name evidence="11" type="ORF">ACFO3F_08450</name>
</gene>
<proteinExistence type="predicted"/>
<evidence type="ECO:0000313" key="11">
    <source>
        <dbReference type="EMBL" id="MFC4555276.1"/>
    </source>
</evidence>
<keyword evidence="3" id="KW-0547">Nucleotide-binding</keyword>
<comment type="caution">
    <text evidence="11">The sequence shown here is derived from an EMBL/GenBank/DDBJ whole genome shotgun (WGS) entry which is preliminary data.</text>
</comment>
<feature type="domain" description="ABC transmembrane type-1" evidence="10">
    <location>
        <begin position="28"/>
        <end position="310"/>
    </location>
</feature>
<feature type="transmembrane region" description="Helical" evidence="8">
    <location>
        <begin position="249"/>
        <end position="272"/>
    </location>
</feature>
<feature type="compositionally biased region" description="Low complexity" evidence="7">
    <location>
        <begin position="606"/>
        <end position="623"/>
    </location>
</feature>
<sequence>MRRLAALRRDPLVRAVRLLDVSWRRVGLAVLAGAGALGSAVALAAVSAWLIARASQMPPAMQLSIAAVAVRTFGISRGLLRYLERLASHDVALRGMTNLRTEIYRRLAEGRTEAVVGVRRGDLLARVGADVDDVGDAVVRGLLPAAVAVVVGLGSVGLLAAFLPAAGAWLGLCLVVAGVLAPWLATRAAARLEREQARARGEVAALTLTLLDGAGELAVSGRTASVHAALAGAEADLARAADRAARPTALAIAAGPLSTGLAVLGALVLGIPATTAGALAPVELAVVVLTPLAVFEAVTLLPAAGVQLLRSRQAAARILELLDAARPGAGPGGAPGEAAPRVAARRARAQAAPAPALTSTGPVTPATTPGPVLEARGLACGWPGGPTLLTGLDLRLEPGRSAVLVGPSGTGKTTLLLTLAGLLPPHGGEVLLDGRPLADVAPDARAAAVVMTGEDAHLFDTTVLENLRVARGDVDEAAARDALGQVGLGPWLDRLPTGLDTVLGADGAQVSGGERRRLLVARALLARAPLLLLDEPTEHLDAQGGALMHDLLAGDLPLARDRGILAVTHRFEGIEAADDVIVLAPDGTVRPPAEHGDDGGDRARAADAAGDGPVDDGAAGADPWIPADHAPAGHRRP</sequence>
<comment type="subcellular location">
    <subcellularLocation>
        <location evidence="1">Cell membrane</location>
        <topology evidence="1">Multi-pass membrane protein</topology>
    </subcellularLocation>
</comment>
<dbReference type="SUPFAM" id="SSF52540">
    <property type="entry name" value="P-loop containing nucleoside triphosphate hydrolases"/>
    <property type="match status" value="1"/>
</dbReference>
<dbReference type="InterPro" id="IPR039421">
    <property type="entry name" value="Type_1_exporter"/>
</dbReference>
<dbReference type="Gene3D" id="1.20.1560.10">
    <property type="entry name" value="ABC transporter type 1, transmembrane domain"/>
    <property type="match status" value="1"/>
</dbReference>
<dbReference type="InterPro" id="IPR036640">
    <property type="entry name" value="ABC1_TM_sf"/>
</dbReference>
<feature type="transmembrane region" description="Helical" evidence="8">
    <location>
        <begin position="284"/>
        <end position="309"/>
    </location>
</feature>
<dbReference type="Proteomes" id="UP001595955">
    <property type="component" value="Unassembled WGS sequence"/>
</dbReference>
<evidence type="ECO:0000256" key="5">
    <source>
        <dbReference type="ARBA" id="ARBA00022989"/>
    </source>
</evidence>
<feature type="domain" description="ABC transporter" evidence="9">
    <location>
        <begin position="373"/>
        <end position="611"/>
    </location>
</feature>
<feature type="compositionally biased region" description="Basic and acidic residues" evidence="7">
    <location>
        <begin position="592"/>
        <end position="605"/>
    </location>
</feature>
<dbReference type="SMART" id="SM00382">
    <property type="entry name" value="AAA"/>
    <property type="match status" value="1"/>
</dbReference>
<dbReference type="Pfam" id="PF00005">
    <property type="entry name" value="ABC_tran"/>
    <property type="match status" value="1"/>
</dbReference>
<dbReference type="NCBIfam" id="TIGR02868">
    <property type="entry name" value="CydC"/>
    <property type="match status" value="1"/>
</dbReference>
<name>A0ABV9DA83_9MICO</name>
<feature type="compositionally biased region" description="Low complexity" evidence="7">
    <location>
        <begin position="349"/>
        <end position="366"/>
    </location>
</feature>
<evidence type="ECO:0000256" key="3">
    <source>
        <dbReference type="ARBA" id="ARBA00022741"/>
    </source>
</evidence>
<feature type="region of interest" description="Disordered" evidence="7">
    <location>
        <begin position="329"/>
        <end position="366"/>
    </location>
</feature>
<dbReference type="InterPro" id="IPR017871">
    <property type="entry name" value="ABC_transporter-like_CS"/>
</dbReference>
<dbReference type="InterPro" id="IPR003593">
    <property type="entry name" value="AAA+_ATPase"/>
</dbReference>
<protein>
    <submittedName>
        <fullName evidence="11">Thiol reductant ABC exporter subunit CydC</fullName>
    </submittedName>
</protein>
<dbReference type="PANTHER" id="PTHR24221">
    <property type="entry name" value="ATP-BINDING CASSETTE SUB-FAMILY B"/>
    <property type="match status" value="1"/>
</dbReference>
<evidence type="ECO:0000256" key="1">
    <source>
        <dbReference type="ARBA" id="ARBA00004651"/>
    </source>
</evidence>
<dbReference type="EMBL" id="JBHSGF010000005">
    <property type="protein sequence ID" value="MFC4555276.1"/>
    <property type="molecule type" value="Genomic_DNA"/>
</dbReference>
<evidence type="ECO:0000256" key="7">
    <source>
        <dbReference type="SAM" id="MobiDB-lite"/>
    </source>
</evidence>
<dbReference type="RefSeq" id="WP_122823742.1">
    <property type="nucleotide sequence ID" value="NZ_CP033325.1"/>
</dbReference>
<dbReference type="Gene3D" id="3.40.50.300">
    <property type="entry name" value="P-loop containing nucleotide triphosphate hydrolases"/>
    <property type="match status" value="1"/>
</dbReference>
<keyword evidence="6 8" id="KW-0472">Membrane</keyword>
<keyword evidence="4" id="KW-0067">ATP-binding</keyword>
<dbReference type="SUPFAM" id="SSF90123">
    <property type="entry name" value="ABC transporter transmembrane region"/>
    <property type="match status" value="1"/>
</dbReference>
<feature type="transmembrane region" description="Helical" evidence="8">
    <location>
        <begin position="169"/>
        <end position="190"/>
    </location>
</feature>
<feature type="transmembrane region" description="Helical" evidence="8">
    <location>
        <begin position="142"/>
        <end position="163"/>
    </location>
</feature>
<keyword evidence="2 8" id="KW-0812">Transmembrane</keyword>
<dbReference type="PROSITE" id="PS50893">
    <property type="entry name" value="ABC_TRANSPORTER_2"/>
    <property type="match status" value="1"/>
</dbReference>
<dbReference type="InterPro" id="IPR027417">
    <property type="entry name" value="P-loop_NTPase"/>
</dbReference>
<dbReference type="PROSITE" id="PS50929">
    <property type="entry name" value="ABC_TM1F"/>
    <property type="match status" value="1"/>
</dbReference>
<dbReference type="PANTHER" id="PTHR24221:SF654">
    <property type="entry name" value="ATP-BINDING CASSETTE SUB-FAMILY B MEMBER 6"/>
    <property type="match status" value="1"/>
</dbReference>
<dbReference type="PROSITE" id="PS00211">
    <property type="entry name" value="ABC_TRANSPORTER_1"/>
    <property type="match status" value="1"/>
</dbReference>
<evidence type="ECO:0000256" key="4">
    <source>
        <dbReference type="ARBA" id="ARBA00022840"/>
    </source>
</evidence>
<dbReference type="InterPro" id="IPR003439">
    <property type="entry name" value="ABC_transporter-like_ATP-bd"/>
</dbReference>